<accession>A0ABQ7Y7G3</accession>
<keyword evidence="2" id="KW-1185">Reference proteome</keyword>
<sequence>ALATLPNSSAKVFFTPDSLSSSFAKFFFGPKTLPGVANAGLLLMFSGIFPTPITFRRSSICSGLTRKLPTMSQTAQTSWKYYPEYSQWSSESLCSPTPNLCYLPSR</sequence>
<reference evidence="1 2" key="1">
    <citation type="submission" date="2021-05" db="EMBL/GenBank/DDBJ databases">
        <title>Genome Assembly of Synthetic Allotetraploid Brassica napus Reveals Homoeologous Exchanges between Subgenomes.</title>
        <authorList>
            <person name="Davis J.T."/>
        </authorList>
    </citation>
    <scope>NUCLEOTIDE SEQUENCE [LARGE SCALE GENOMIC DNA]</scope>
    <source>
        <strain evidence="2">cv. Da-Ae</strain>
        <tissue evidence="1">Seedling</tissue>
    </source>
</reference>
<dbReference type="Proteomes" id="UP000824890">
    <property type="component" value="Unassembled WGS sequence"/>
</dbReference>
<protein>
    <submittedName>
        <fullName evidence="1">Uncharacterized protein</fullName>
    </submittedName>
</protein>
<comment type="caution">
    <text evidence="1">The sequence shown here is derived from an EMBL/GenBank/DDBJ whole genome shotgun (WGS) entry which is preliminary data.</text>
</comment>
<evidence type="ECO:0000313" key="2">
    <source>
        <dbReference type="Proteomes" id="UP000824890"/>
    </source>
</evidence>
<dbReference type="EMBL" id="JAGKQM010000018">
    <property type="protein sequence ID" value="KAH0863669.1"/>
    <property type="molecule type" value="Genomic_DNA"/>
</dbReference>
<proteinExistence type="predicted"/>
<organism evidence="1 2">
    <name type="scientific">Brassica napus</name>
    <name type="common">Rape</name>
    <dbReference type="NCBI Taxonomy" id="3708"/>
    <lineage>
        <taxon>Eukaryota</taxon>
        <taxon>Viridiplantae</taxon>
        <taxon>Streptophyta</taxon>
        <taxon>Embryophyta</taxon>
        <taxon>Tracheophyta</taxon>
        <taxon>Spermatophyta</taxon>
        <taxon>Magnoliopsida</taxon>
        <taxon>eudicotyledons</taxon>
        <taxon>Gunneridae</taxon>
        <taxon>Pentapetalae</taxon>
        <taxon>rosids</taxon>
        <taxon>malvids</taxon>
        <taxon>Brassicales</taxon>
        <taxon>Brassicaceae</taxon>
        <taxon>Brassiceae</taxon>
        <taxon>Brassica</taxon>
    </lineage>
</organism>
<name>A0ABQ7Y7G3_BRANA</name>
<evidence type="ECO:0000313" key="1">
    <source>
        <dbReference type="EMBL" id="KAH0863669.1"/>
    </source>
</evidence>
<gene>
    <name evidence="1" type="ORF">HID58_080880</name>
</gene>
<feature type="non-terminal residue" evidence="1">
    <location>
        <position position="1"/>
    </location>
</feature>